<gene>
    <name evidence="6" type="ORF">FNF27_02699</name>
</gene>
<dbReference type="InterPro" id="IPR036020">
    <property type="entry name" value="WW_dom_sf"/>
</dbReference>
<dbReference type="PANTHER" id="PTHR13015">
    <property type="entry name" value="PROTEIN AD-016-RELATED"/>
    <property type="match status" value="1"/>
</dbReference>
<dbReference type="PROSITE" id="PS50088">
    <property type="entry name" value="ANK_REPEAT"/>
    <property type="match status" value="1"/>
</dbReference>
<dbReference type="Pfam" id="PF10152">
    <property type="entry name" value="CCDC53"/>
    <property type="match status" value="6"/>
</dbReference>
<dbReference type="InterPro" id="IPR015425">
    <property type="entry name" value="FH2_Formin"/>
</dbReference>
<dbReference type="Gene3D" id="1.25.40.20">
    <property type="entry name" value="Ankyrin repeat-containing domain"/>
    <property type="match status" value="2"/>
</dbReference>
<dbReference type="GO" id="GO:0030041">
    <property type="term" value="P:actin filament polymerization"/>
    <property type="evidence" value="ECO:0007669"/>
    <property type="project" value="TreeGrafter"/>
</dbReference>
<evidence type="ECO:0000259" key="5">
    <source>
        <dbReference type="PROSITE" id="PS51444"/>
    </source>
</evidence>
<feature type="domain" description="FH2" evidence="5">
    <location>
        <begin position="1130"/>
        <end position="1644"/>
    </location>
</feature>
<feature type="region of interest" description="Disordered" evidence="3">
    <location>
        <begin position="1032"/>
        <end position="1061"/>
    </location>
</feature>
<evidence type="ECO:0000256" key="2">
    <source>
        <dbReference type="PROSITE-ProRule" id="PRU00023"/>
    </source>
</evidence>
<dbReference type="OrthoDB" id="1668162at2759"/>
<dbReference type="Gene3D" id="2.30.29.30">
    <property type="entry name" value="Pleckstrin-homology domain (PH domain)/Phosphotyrosine-binding domain (PTB)"/>
    <property type="match status" value="1"/>
</dbReference>
<dbReference type="SUPFAM" id="SSF48403">
    <property type="entry name" value="Ankyrin repeat"/>
    <property type="match status" value="1"/>
</dbReference>
<dbReference type="PROSITE" id="PS50297">
    <property type="entry name" value="ANK_REP_REGION"/>
    <property type="match status" value="1"/>
</dbReference>
<evidence type="ECO:0000256" key="3">
    <source>
        <dbReference type="SAM" id="MobiDB-lite"/>
    </source>
</evidence>
<feature type="compositionally biased region" description="Low complexity" evidence="3">
    <location>
        <begin position="1486"/>
        <end position="1510"/>
    </location>
</feature>
<evidence type="ECO:0000256" key="1">
    <source>
        <dbReference type="ARBA" id="ARBA00006290"/>
    </source>
</evidence>
<dbReference type="InterPro" id="IPR001202">
    <property type="entry name" value="WW_dom"/>
</dbReference>
<feature type="region of interest" description="Disordered" evidence="3">
    <location>
        <begin position="60"/>
        <end position="80"/>
    </location>
</feature>
<accession>A0A5A8EJ78</accession>
<dbReference type="SMART" id="SM00248">
    <property type="entry name" value="ANK"/>
    <property type="match status" value="3"/>
</dbReference>
<dbReference type="PROSITE" id="PS51444">
    <property type="entry name" value="FH2"/>
    <property type="match status" value="1"/>
</dbReference>
<dbReference type="PANTHER" id="PTHR13015:SF0">
    <property type="entry name" value="WASH COMPLEX SUBUNIT 3"/>
    <property type="match status" value="1"/>
</dbReference>
<dbReference type="SUPFAM" id="SSF51045">
    <property type="entry name" value="WW domain"/>
    <property type="match status" value="1"/>
</dbReference>
<dbReference type="InterPro" id="IPR002110">
    <property type="entry name" value="Ankyrin_rpt"/>
</dbReference>
<dbReference type="GO" id="GO:0006887">
    <property type="term" value="P:exocytosis"/>
    <property type="evidence" value="ECO:0007669"/>
    <property type="project" value="TreeGrafter"/>
</dbReference>
<dbReference type="Pfam" id="PF02181">
    <property type="entry name" value="FH2"/>
    <property type="match status" value="1"/>
</dbReference>
<dbReference type="EMBL" id="VLTO01000011">
    <property type="protein sequence ID" value="KAA0175980.1"/>
    <property type="molecule type" value="Genomic_DNA"/>
</dbReference>
<protein>
    <recommendedName>
        <fullName evidence="8">Formin-like protein</fullName>
    </recommendedName>
</protein>
<name>A0A5A8EJ78_CAFRO</name>
<comment type="caution">
    <text evidence="6">The sequence shown here is derived from an EMBL/GenBank/DDBJ whole genome shotgun (WGS) entry which is preliminary data.</text>
</comment>
<sequence>MALRGGEHAVTLMGGADAPSVAPSPRFHPDAVWRGTRALKVNHKRGGPATYRTFQVLRSKDRDSTRAARKEDAVRQARGQGAKPRGLFAALARHGEPRTEKEVAMVRYALGQHGFSLVWTDPAVQDKSVWLRPGVQVRSGVCTPAMERHVLRPEGRDTDPSCCVSLITAERTVDIVFDEPAEAAAWATGRGRHAVVAAMIASFVGTGPGSGPGLLSPAKRKLGRAGPECARAFLVAVRHGHAKAASELLYLAKRTKSVAQLLSLEDDKESNRTPLLLAAARLHTDVVSALLGVGARPTVVDADGRSALHLCCRALASQQQREFRRASSPLRGTCEGGSGALPLPSASGPTFETSEDEEGLLLHADAGAAGVVIALRESMQDSWSSWLELVAAADVAGDSALHIAAKHNLTDCCLHMTEGAAEYLAITDAGERTPADVAERAGHLELAGVLRSFAPPLESQPSPSRAVGAGHRAVAPFGDVAAGSGDGGVGQGSWPLASGGEQAPAAASEEYTETDAVLGSDGYWRKDGYVWTGTGWEYDQHGPPPEDCAPSHWQAGAAGAAAQTEAAGPSAPVQEASLPRQPQAASADTWTQEWATFPDGKQRPYYVNASTGEASWEHPSSRAGARAVVVVTHSGASDFHVPAGAGPRMAHVGVASAPAPAHGQGAAWAGPSGAAPASPARSTPLSEAGAAGTTAAAAPAPAGPSADDPALARFKRMLKMGVPAGAVRAKLVGEEGMSEEAADRALEVLSEQPAASGKAAAETTAAAPPAPAGPSADDPALARFKRMLKMGVPAGAVRAKLVGEEGMSEEAADRALEVLSGQPAASGKAAAETTAAAPPAPAGPSADDPALARFKRMLKMGVPAGAVRAKLVGEEGMSEEAADRALEVLSGQPAASGKAAAETTAAAAPAPAGPSADDPALARFKRMLKMGVPAGAVRAKLVGEEGMSEEAADRALEVLSGQPAASGKAAAETTAAAAPAPAGPSADDPALARFKRMLKMGVPAGAVRAKLVGEEGMSEEAADRALEVLSGQASGSGAPAASGGTLAAEQPSQPRPPTLAELADDPVLGRFAKMNRMGVPALAVQAKMKETGLSEDQQRPLLQAMGLAGAVTGAAPPRKGVPPPRPPTAAERAVAEGRRLRALHWETVNQMPAQLLEKSVFAQVAGEAEAEESPKLGQDDLEELACLFAVAGKPKATGFAAKGAGARAGGRKGAGGPAAKAGASRLDAKRVNNVAIGLAQFRKLTPPKRPPTAAPGGPAPPAFRFAYQRALLAAILRGDEAAVPPARLEPLTVLMPSAAEAKAVSAPPLVPEQLAEADLFMWRCTLVPRLPAKLRALVSLHQAAAAAAEGVASCRTLTSACGAITGSAGLRKLVGLVLAVGNAMNRGTAKGDAVGFRLDALLKLRSTKAGDGKTTLLDYVTTTLLRQDEEVAQGVAAALAEADGGRRVLLSELRSRSQQLRADVRAAQTEADREEADVAKAEAEAEAAASSAAAKPGADSADAAAPEPAAATPPPAGGDPMAALLASIRSRGARKGAGSAGAGKPKAQGAASRFPYELPTLADRRAFPGVVRAKLPAAIAEAERLEASVKEAEEAAVTLAEFFAEDPASTTPEHVLSVLASFAAMYRASLATAMRKARAAAKRQ</sequence>
<keyword evidence="2" id="KW-0040">ANK repeat</keyword>
<feature type="domain" description="WW" evidence="4">
    <location>
        <begin position="594"/>
        <end position="621"/>
    </location>
</feature>
<dbReference type="SMART" id="SM00498">
    <property type="entry name" value="FH2"/>
    <property type="match status" value="1"/>
</dbReference>
<organism evidence="6 7">
    <name type="scientific">Cafeteria roenbergensis</name>
    <name type="common">Marine flagellate</name>
    <dbReference type="NCBI Taxonomy" id="33653"/>
    <lineage>
        <taxon>Eukaryota</taxon>
        <taxon>Sar</taxon>
        <taxon>Stramenopiles</taxon>
        <taxon>Bigyra</taxon>
        <taxon>Opalozoa</taxon>
        <taxon>Bicosoecida</taxon>
        <taxon>Cafeteriaceae</taxon>
        <taxon>Cafeteria</taxon>
    </lineage>
</organism>
<proteinExistence type="inferred from homology"/>
<dbReference type="Gene3D" id="1.20.58.2220">
    <property type="entry name" value="Formin, FH2 domain"/>
    <property type="match status" value="1"/>
</dbReference>
<feature type="region of interest" description="Disordered" evidence="3">
    <location>
        <begin position="753"/>
        <end position="778"/>
    </location>
</feature>
<evidence type="ECO:0000313" key="7">
    <source>
        <dbReference type="Proteomes" id="UP000322899"/>
    </source>
</evidence>
<dbReference type="Gene3D" id="2.20.70.10">
    <property type="match status" value="1"/>
</dbReference>
<feature type="region of interest" description="Disordered" evidence="3">
    <location>
        <begin position="659"/>
        <end position="708"/>
    </location>
</feature>
<feature type="compositionally biased region" description="Low complexity" evidence="3">
    <location>
        <begin position="1032"/>
        <end position="1048"/>
    </location>
</feature>
<evidence type="ECO:0000259" key="4">
    <source>
        <dbReference type="PROSITE" id="PS50020"/>
    </source>
</evidence>
<feature type="region of interest" description="Disordered" evidence="3">
    <location>
        <begin position="484"/>
        <end position="512"/>
    </location>
</feature>
<dbReference type="GO" id="GO:0071203">
    <property type="term" value="C:WASH complex"/>
    <property type="evidence" value="ECO:0007669"/>
    <property type="project" value="InterPro"/>
</dbReference>
<feature type="repeat" description="ANK" evidence="2">
    <location>
        <begin position="270"/>
        <end position="302"/>
    </location>
</feature>
<feature type="region of interest" description="Disordered" evidence="3">
    <location>
        <begin position="823"/>
        <end position="848"/>
    </location>
</feature>
<dbReference type="PROSITE" id="PS50020">
    <property type="entry name" value="WW_DOMAIN_2"/>
    <property type="match status" value="1"/>
</dbReference>
<feature type="region of interest" description="Disordered" evidence="3">
    <location>
        <begin position="565"/>
        <end position="589"/>
    </location>
</feature>
<dbReference type="CDD" id="cd00201">
    <property type="entry name" value="WW"/>
    <property type="match status" value="1"/>
</dbReference>
<comment type="similarity">
    <text evidence="1">Belongs to the CCDC53 family.</text>
</comment>
<dbReference type="InterPro" id="IPR042201">
    <property type="entry name" value="FH2_Formin_sf"/>
</dbReference>
<dbReference type="SUPFAM" id="SSF101447">
    <property type="entry name" value="Formin homology 2 domain (FH2 domain)"/>
    <property type="match status" value="1"/>
</dbReference>
<dbReference type="InterPro" id="IPR011993">
    <property type="entry name" value="PH-like_dom_sf"/>
</dbReference>
<dbReference type="InterPro" id="IPR036770">
    <property type="entry name" value="Ankyrin_rpt-contain_sf"/>
</dbReference>
<feature type="compositionally biased region" description="Low complexity" evidence="3">
    <location>
        <begin position="663"/>
        <end position="708"/>
    </location>
</feature>
<evidence type="ECO:0008006" key="8">
    <source>
        <dbReference type="Google" id="ProtNLM"/>
    </source>
</evidence>
<dbReference type="InterPro" id="IPR019309">
    <property type="entry name" value="WASHC3"/>
</dbReference>
<reference evidence="6 7" key="1">
    <citation type="submission" date="2019-07" db="EMBL/GenBank/DDBJ databases">
        <title>Genomes of Cafeteria roenbergensis.</title>
        <authorList>
            <person name="Fischer M.G."/>
            <person name="Hackl T."/>
            <person name="Roman M."/>
        </authorList>
    </citation>
    <scope>NUCLEOTIDE SEQUENCE [LARGE SCALE GENOMIC DNA]</scope>
    <source>
        <strain evidence="6 7">E4-10P</strain>
    </source>
</reference>
<feature type="region of interest" description="Disordered" evidence="3">
    <location>
        <begin position="1461"/>
        <end position="1521"/>
    </location>
</feature>
<feature type="compositionally biased region" description="Basic and acidic residues" evidence="3">
    <location>
        <begin position="60"/>
        <end position="75"/>
    </location>
</feature>
<dbReference type="Proteomes" id="UP000322899">
    <property type="component" value="Unassembled WGS sequence"/>
</dbReference>
<evidence type="ECO:0000313" key="6">
    <source>
        <dbReference type="EMBL" id="KAA0175980.1"/>
    </source>
</evidence>